<evidence type="ECO:0000313" key="2">
    <source>
        <dbReference type="EMBL" id="OXE28381.1"/>
    </source>
</evidence>
<name>A0A227IZS3_VIBPH</name>
<dbReference type="InterPro" id="IPR006176">
    <property type="entry name" value="3-OHacyl-CoA_DH_NAD-bd"/>
</dbReference>
<accession>A0A227IZS3</accession>
<proteinExistence type="predicted"/>
<dbReference type="PANTHER" id="PTHR43612:SF3">
    <property type="entry name" value="TRIFUNCTIONAL ENZYME SUBUNIT ALPHA, MITOCHONDRIAL"/>
    <property type="match status" value="1"/>
</dbReference>
<organism evidence="2 3">
    <name type="scientific">Vibrio parahaemolyticus</name>
    <dbReference type="NCBI Taxonomy" id="670"/>
    <lineage>
        <taxon>Bacteria</taxon>
        <taxon>Pseudomonadati</taxon>
        <taxon>Pseudomonadota</taxon>
        <taxon>Gammaproteobacteria</taxon>
        <taxon>Vibrionales</taxon>
        <taxon>Vibrionaceae</taxon>
        <taxon>Vibrio</taxon>
    </lineage>
</organism>
<gene>
    <name evidence="2" type="ORF">CA163_34215</name>
</gene>
<dbReference type="GO" id="GO:0016509">
    <property type="term" value="F:long-chain (3S)-3-hydroxyacyl-CoA dehydrogenase (NAD+) activity"/>
    <property type="evidence" value="ECO:0007669"/>
    <property type="project" value="TreeGrafter"/>
</dbReference>
<feature type="non-terminal residue" evidence="2">
    <location>
        <position position="1"/>
    </location>
</feature>
<dbReference type="InterPro" id="IPR036291">
    <property type="entry name" value="NAD(P)-bd_dom_sf"/>
</dbReference>
<dbReference type="GO" id="GO:0006635">
    <property type="term" value="P:fatty acid beta-oxidation"/>
    <property type="evidence" value="ECO:0007669"/>
    <property type="project" value="TreeGrafter"/>
</dbReference>
<reference evidence="2 3" key="1">
    <citation type="journal article" date="2017" name="Appl. Environ. Microbiol.">
        <title>Parallel evolution of two clades of a major Atlantic endemic Vibrio parahaemolyticus pathogen lineage by independent acquisition of related pathogenicity islands.</title>
        <authorList>
            <person name="Xu F."/>
            <person name="Gonzalez-Escalona N."/>
            <person name="Drees K.P."/>
            <person name="Sebra R.P."/>
            <person name="Cooper V.S."/>
            <person name="Jones S.H."/>
            <person name="Whistler C.A."/>
        </authorList>
    </citation>
    <scope>NUCLEOTIDE SEQUENCE [LARGE SCALE GENOMIC DNA]</scope>
    <source>
        <strain evidence="2 3">MAVP-3</strain>
    </source>
</reference>
<dbReference type="GO" id="GO:0004300">
    <property type="term" value="F:enoyl-CoA hydratase activity"/>
    <property type="evidence" value="ECO:0007669"/>
    <property type="project" value="TreeGrafter"/>
</dbReference>
<dbReference type="AlphaFoldDB" id="A0A227IZS3"/>
<dbReference type="Gene3D" id="3.40.50.720">
    <property type="entry name" value="NAD(P)-binding Rossmann-like Domain"/>
    <property type="match status" value="1"/>
</dbReference>
<protein>
    <recommendedName>
        <fullName evidence="1">3-hydroxyacyl-CoA dehydrogenase NAD binding domain-containing protein</fullName>
    </recommendedName>
</protein>
<comment type="caution">
    <text evidence="2">The sequence shown here is derived from an EMBL/GenBank/DDBJ whole genome shotgun (WGS) entry which is preliminary data.</text>
</comment>
<dbReference type="Pfam" id="PF02737">
    <property type="entry name" value="3HCDH_N"/>
    <property type="match status" value="1"/>
</dbReference>
<dbReference type="GO" id="GO:0070403">
    <property type="term" value="F:NAD+ binding"/>
    <property type="evidence" value="ECO:0007669"/>
    <property type="project" value="InterPro"/>
</dbReference>
<dbReference type="Proteomes" id="UP000214596">
    <property type="component" value="Unassembled WGS sequence"/>
</dbReference>
<dbReference type="PANTHER" id="PTHR43612">
    <property type="entry name" value="TRIFUNCTIONAL ENZYME SUBUNIT ALPHA"/>
    <property type="match status" value="1"/>
</dbReference>
<dbReference type="InterPro" id="IPR050136">
    <property type="entry name" value="FA_oxidation_alpha_subunit"/>
</dbReference>
<dbReference type="SUPFAM" id="SSF51735">
    <property type="entry name" value="NAD(P)-binding Rossmann-fold domains"/>
    <property type="match status" value="1"/>
</dbReference>
<dbReference type="EMBL" id="NIXT01004414">
    <property type="protein sequence ID" value="OXE28381.1"/>
    <property type="molecule type" value="Genomic_DNA"/>
</dbReference>
<feature type="domain" description="3-hydroxyacyl-CoA dehydrogenase NAD binding" evidence="1">
    <location>
        <begin position="9"/>
        <end position="89"/>
    </location>
</feature>
<feature type="non-terminal residue" evidence="2">
    <location>
        <position position="90"/>
    </location>
</feature>
<evidence type="ECO:0000313" key="3">
    <source>
        <dbReference type="Proteomes" id="UP000214596"/>
    </source>
</evidence>
<evidence type="ECO:0000259" key="1">
    <source>
        <dbReference type="Pfam" id="PF02737"/>
    </source>
</evidence>
<sequence>DAQPAAVKKVGVLGGGLMGAGISHVTVAKAKVPVRIKDVSNDGVLNALNYNYKLFEKQRKRRILSKADLQAKMLQLSGGVDFTSYNHIDV</sequence>